<proteinExistence type="predicted"/>
<evidence type="ECO:0000313" key="1">
    <source>
        <dbReference type="EMBL" id="ENN80561.1"/>
    </source>
</evidence>
<dbReference type="EMBL" id="KB740488">
    <property type="protein sequence ID" value="ENN80561.1"/>
    <property type="molecule type" value="Genomic_DNA"/>
</dbReference>
<dbReference type="HOGENOM" id="CLU_2500204_0_0_1"/>
<dbReference type="AlphaFoldDB" id="N6UIV6"/>
<dbReference type="OrthoDB" id="5593012at2759"/>
<organism evidence="1">
    <name type="scientific">Dendroctonus ponderosae</name>
    <name type="common">Mountain pine beetle</name>
    <dbReference type="NCBI Taxonomy" id="77166"/>
    <lineage>
        <taxon>Eukaryota</taxon>
        <taxon>Metazoa</taxon>
        <taxon>Ecdysozoa</taxon>
        <taxon>Arthropoda</taxon>
        <taxon>Hexapoda</taxon>
        <taxon>Insecta</taxon>
        <taxon>Pterygota</taxon>
        <taxon>Neoptera</taxon>
        <taxon>Endopterygota</taxon>
        <taxon>Coleoptera</taxon>
        <taxon>Polyphaga</taxon>
        <taxon>Cucujiformia</taxon>
        <taxon>Curculionidae</taxon>
        <taxon>Scolytinae</taxon>
        <taxon>Dendroctonus</taxon>
    </lineage>
</organism>
<accession>N6UIV6</accession>
<sequence>MSLFTSSYGAKFVTLEEFNTIQNQTSSIAFKQLKNNWLETLVFNIRMCIGDLGKGWFDINEKNFKIYEISKLNRFMELVKYRMQSV</sequence>
<reference evidence="1" key="1">
    <citation type="journal article" date="2013" name="Genome Biol.">
        <title>Draft genome of the mountain pine beetle, Dendroctonus ponderosae Hopkins, a major forest pest.</title>
        <authorList>
            <person name="Keeling C.I."/>
            <person name="Yuen M.M."/>
            <person name="Liao N.Y."/>
            <person name="Docking T.R."/>
            <person name="Chan S.K."/>
            <person name="Taylor G.A."/>
            <person name="Palmquist D.L."/>
            <person name="Jackman S.D."/>
            <person name="Nguyen A."/>
            <person name="Li M."/>
            <person name="Henderson H."/>
            <person name="Janes J.K."/>
            <person name="Zhao Y."/>
            <person name="Pandoh P."/>
            <person name="Moore R."/>
            <person name="Sperling F.A."/>
            <person name="Huber D.P."/>
            <person name="Birol I."/>
            <person name="Jones S.J."/>
            <person name="Bohlmann J."/>
        </authorList>
    </citation>
    <scope>NUCLEOTIDE SEQUENCE</scope>
</reference>
<protein>
    <submittedName>
        <fullName evidence="1">Uncharacterized protein</fullName>
    </submittedName>
</protein>
<name>N6UIV6_DENPD</name>
<gene>
    <name evidence="1" type="ORF">YQE_03013</name>
</gene>
<feature type="non-terminal residue" evidence="1">
    <location>
        <position position="1"/>
    </location>
</feature>